<feature type="coiled-coil region" evidence="1">
    <location>
        <begin position="118"/>
        <end position="188"/>
    </location>
</feature>
<dbReference type="InParanoid" id="F4NWN6"/>
<feature type="compositionally biased region" description="Low complexity" evidence="2">
    <location>
        <begin position="261"/>
        <end position="283"/>
    </location>
</feature>
<evidence type="ECO:0000256" key="2">
    <source>
        <dbReference type="SAM" id="MobiDB-lite"/>
    </source>
</evidence>
<feature type="chain" id="PRO_5003318694" evidence="3">
    <location>
        <begin position="21"/>
        <end position="416"/>
    </location>
</feature>
<evidence type="ECO:0000313" key="5">
    <source>
        <dbReference type="Proteomes" id="UP000007241"/>
    </source>
</evidence>
<gene>
    <name evidence="4" type="ORF">BATDEDRAFT_86682</name>
</gene>
<sequence>MRFAVTILSSILTVCSVTIANPIHSSATTDAEHDPLTIVSSTTASTEYDYLTVVPSSTTSTDSSPSSTPNTSDVDPSDSDSDSDSTPDGVDELLKRYSKKQKDYSNKGKECEFIELQYGNQKSLINRLEKKVADLKSKHQKNKIKLRFGGGREVKELEDRLKTGYPELSELEKKKKKCRLEQENIEYELDLIKLAMVGCIFTESPNTQSLNERFSRTISRPLVRDYIEAYEESSGCTDDFGQDPSEQQQNPSEEQQDPSEEQQNPSEEQQNPSEEQQDPSEQQQDSDIEQQQDPSEQQQDSDIEQQQDPSEQQQDSDIEQQQDPSEQQQDSDIEQQQDPSEQQQDPSGQRKSQNSRPSPKIQSKYNSFKQRASTFGQRVSAFGQRASTGIRSAFSRLGERVRLLIGRLRCDNKSEC</sequence>
<dbReference type="STRING" id="684364.F4NWN6"/>
<accession>F4NWN6</accession>
<evidence type="ECO:0000313" key="4">
    <source>
        <dbReference type="EMBL" id="EGF82517.1"/>
    </source>
</evidence>
<feature type="compositionally biased region" description="Acidic residues" evidence="2">
    <location>
        <begin position="75"/>
        <end position="90"/>
    </location>
</feature>
<feature type="region of interest" description="Disordered" evidence="2">
    <location>
        <begin position="55"/>
        <end position="90"/>
    </location>
</feature>
<feature type="compositionally biased region" description="Low complexity" evidence="2">
    <location>
        <begin position="55"/>
        <end position="74"/>
    </location>
</feature>
<evidence type="ECO:0000256" key="3">
    <source>
        <dbReference type="SAM" id="SignalP"/>
    </source>
</evidence>
<feature type="compositionally biased region" description="Low complexity" evidence="2">
    <location>
        <begin position="336"/>
        <end position="347"/>
    </location>
</feature>
<keyword evidence="5" id="KW-1185">Reference proteome</keyword>
<feature type="compositionally biased region" description="Polar residues" evidence="2">
    <location>
        <begin position="349"/>
        <end position="372"/>
    </location>
</feature>
<feature type="region of interest" description="Disordered" evidence="2">
    <location>
        <begin position="232"/>
        <end position="372"/>
    </location>
</feature>
<feature type="signal peptide" evidence="3">
    <location>
        <begin position="1"/>
        <end position="20"/>
    </location>
</feature>
<name>F4NWN6_BATDJ</name>
<dbReference type="RefSeq" id="XP_006676952.1">
    <property type="nucleotide sequence ID" value="XM_006676889.1"/>
</dbReference>
<dbReference type="AlphaFoldDB" id="F4NWN6"/>
<feature type="compositionally biased region" description="Low complexity" evidence="2">
    <location>
        <begin position="242"/>
        <end position="253"/>
    </location>
</feature>
<dbReference type="OMA" id="HENANER"/>
<reference evidence="4 5" key="1">
    <citation type="submission" date="2009-12" db="EMBL/GenBank/DDBJ databases">
        <title>The draft genome of Batrachochytrium dendrobatidis.</title>
        <authorList>
            <consortium name="US DOE Joint Genome Institute (JGI-PGF)"/>
            <person name="Kuo A."/>
            <person name="Salamov A."/>
            <person name="Schmutz J."/>
            <person name="Lucas S."/>
            <person name="Pitluck S."/>
            <person name="Rosenblum E."/>
            <person name="Stajich J."/>
            <person name="Eisen M."/>
            <person name="Grigoriev I.V."/>
        </authorList>
    </citation>
    <scope>NUCLEOTIDE SEQUENCE [LARGE SCALE GENOMIC DNA]</scope>
    <source>
        <strain evidence="5">JAM81 / FGSC 10211</strain>
    </source>
</reference>
<keyword evidence="3" id="KW-0732">Signal</keyword>
<keyword evidence="1" id="KW-0175">Coiled coil</keyword>
<dbReference type="GeneID" id="18242539"/>
<dbReference type="EMBL" id="GL882880">
    <property type="protein sequence ID" value="EGF82517.1"/>
    <property type="molecule type" value="Genomic_DNA"/>
</dbReference>
<protein>
    <submittedName>
        <fullName evidence="4">Uncharacterized protein</fullName>
    </submittedName>
</protein>
<organism evidence="4 5">
    <name type="scientific">Batrachochytrium dendrobatidis (strain JAM81 / FGSC 10211)</name>
    <name type="common">Frog chytrid fungus</name>
    <dbReference type="NCBI Taxonomy" id="684364"/>
    <lineage>
        <taxon>Eukaryota</taxon>
        <taxon>Fungi</taxon>
        <taxon>Fungi incertae sedis</taxon>
        <taxon>Chytridiomycota</taxon>
        <taxon>Chytridiomycota incertae sedis</taxon>
        <taxon>Chytridiomycetes</taxon>
        <taxon>Rhizophydiales</taxon>
        <taxon>Rhizophydiales incertae sedis</taxon>
        <taxon>Batrachochytrium</taxon>
    </lineage>
</organism>
<proteinExistence type="predicted"/>
<evidence type="ECO:0000256" key="1">
    <source>
        <dbReference type="SAM" id="Coils"/>
    </source>
</evidence>
<dbReference type="Proteomes" id="UP000007241">
    <property type="component" value="Unassembled WGS sequence"/>
</dbReference>
<dbReference type="HOGENOM" id="CLU_054779_1_1_1"/>